<name>A0AA36DG63_9BILA</name>
<organism evidence="8 9">
    <name type="scientific">Mesorhabditis spiculigera</name>
    <dbReference type="NCBI Taxonomy" id="96644"/>
    <lineage>
        <taxon>Eukaryota</taxon>
        <taxon>Metazoa</taxon>
        <taxon>Ecdysozoa</taxon>
        <taxon>Nematoda</taxon>
        <taxon>Chromadorea</taxon>
        <taxon>Rhabditida</taxon>
        <taxon>Rhabditina</taxon>
        <taxon>Rhabditomorpha</taxon>
        <taxon>Rhabditoidea</taxon>
        <taxon>Rhabditidae</taxon>
        <taxon>Mesorhabditinae</taxon>
        <taxon>Mesorhabditis</taxon>
    </lineage>
</organism>
<dbReference type="PANTHER" id="PTHR12049">
    <property type="entry name" value="PROTEIN ARGININE METHYLTRANSFERASE NDUFAF7, MITOCHONDRIAL"/>
    <property type="match status" value="1"/>
</dbReference>
<evidence type="ECO:0000256" key="1">
    <source>
        <dbReference type="ARBA" id="ARBA00004173"/>
    </source>
</evidence>
<dbReference type="InterPro" id="IPR038375">
    <property type="entry name" value="NDUFAF7_sf"/>
</dbReference>
<feature type="non-terminal residue" evidence="8">
    <location>
        <position position="403"/>
    </location>
</feature>
<dbReference type="AlphaFoldDB" id="A0AA36DG63"/>
<keyword evidence="3 7" id="KW-0489">Methyltransferase</keyword>
<gene>
    <name evidence="8" type="ORF">MSPICULIGERA_LOCUS25044</name>
</gene>
<accession>A0AA36DG63</accession>
<comment type="function">
    <text evidence="7">Arginine methyltransferase involved in the assembly or stability of mitochondrial NADH:ubiquinone oxidoreductase complex (complex I).</text>
</comment>
<dbReference type="GO" id="GO:0005739">
    <property type="term" value="C:mitochondrion"/>
    <property type="evidence" value="ECO:0007669"/>
    <property type="project" value="UniProtKB-SubCell"/>
</dbReference>
<dbReference type="InterPro" id="IPR029063">
    <property type="entry name" value="SAM-dependent_MTases_sf"/>
</dbReference>
<keyword evidence="5 7" id="KW-0496">Mitochondrion</keyword>
<evidence type="ECO:0000256" key="4">
    <source>
        <dbReference type="ARBA" id="ARBA00022679"/>
    </source>
</evidence>
<dbReference type="PANTHER" id="PTHR12049:SF7">
    <property type="entry name" value="PROTEIN ARGININE METHYLTRANSFERASE NDUFAF7, MITOCHONDRIAL"/>
    <property type="match status" value="1"/>
</dbReference>
<proteinExistence type="inferred from homology"/>
<keyword evidence="4 7" id="KW-0808">Transferase</keyword>
<comment type="similarity">
    <text evidence="2 7">Belongs to the NDUFAF7 family.</text>
</comment>
<sequence length="403" mass="44934">MLSQRILRLERLKNACFRSCATAPTTAKAAPTQTPEALKRFIVDKIRATGPISVAEYMRLAIRAPVVGYYSGFAKDEKEVFGSKGDFVTSPELTSIFGELLGVWCYVELQNTGYQGPWALIENGPGTGQLMLDMLSSLRKLKAANFSVHLVETSAALIAEQELKLCGQNSGDTAESDAGYLRKNVTKEGIPVYWYNDVEDIPEQFSVFVSNEYLDALPIHQFKRNLSGKWSEIYVNIDPNNDLVFMESRGDNLHTRIRTNGGFCLMIDYGHDGDRKDFSLRAYSKHKLVNPLSAPGTVDLTADVNFGHLKSLVEDRVLTYGPQTQREFLGQLGIQVYLRSALHRLGTMEKQEQLLGACDFLMNEMGQKFKAVALFPKTLQEILEKRGGPTGFAGLDEKPVNQK</sequence>
<dbReference type="EMBL" id="CATQJA010002709">
    <property type="protein sequence ID" value="CAJ0587064.1"/>
    <property type="molecule type" value="Genomic_DNA"/>
</dbReference>
<evidence type="ECO:0000256" key="3">
    <source>
        <dbReference type="ARBA" id="ARBA00022603"/>
    </source>
</evidence>
<evidence type="ECO:0000256" key="7">
    <source>
        <dbReference type="RuleBase" id="RU364114"/>
    </source>
</evidence>
<dbReference type="Proteomes" id="UP001177023">
    <property type="component" value="Unassembled WGS sequence"/>
</dbReference>
<evidence type="ECO:0000313" key="9">
    <source>
        <dbReference type="Proteomes" id="UP001177023"/>
    </source>
</evidence>
<evidence type="ECO:0000256" key="5">
    <source>
        <dbReference type="ARBA" id="ARBA00023128"/>
    </source>
</evidence>
<dbReference type="GO" id="GO:0032259">
    <property type="term" value="P:methylation"/>
    <property type="evidence" value="ECO:0007669"/>
    <property type="project" value="UniProtKB-KW"/>
</dbReference>
<protein>
    <recommendedName>
        <fullName evidence="7">Protein arginine methyltransferase NDUFAF7</fullName>
        <ecNumber evidence="7">2.1.1.320</ecNumber>
    </recommendedName>
</protein>
<dbReference type="SUPFAM" id="SSF53335">
    <property type="entry name" value="S-adenosyl-L-methionine-dependent methyltransferases"/>
    <property type="match status" value="1"/>
</dbReference>
<evidence type="ECO:0000256" key="6">
    <source>
        <dbReference type="ARBA" id="ARBA00048612"/>
    </source>
</evidence>
<dbReference type="InterPro" id="IPR003788">
    <property type="entry name" value="NDUFAF7"/>
</dbReference>
<evidence type="ECO:0000256" key="2">
    <source>
        <dbReference type="ARBA" id="ARBA00005891"/>
    </source>
</evidence>
<evidence type="ECO:0000313" key="8">
    <source>
        <dbReference type="EMBL" id="CAJ0587064.1"/>
    </source>
</evidence>
<comment type="subcellular location">
    <subcellularLocation>
        <location evidence="1 7">Mitochondrion</location>
    </subcellularLocation>
</comment>
<dbReference type="EC" id="2.1.1.320" evidence="7"/>
<dbReference type="Pfam" id="PF02636">
    <property type="entry name" value="Methyltransf_28"/>
    <property type="match status" value="2"/>
</dbReference>
<comment type="caution">
    <text evidence="8">The sequence shown here is derived from an EMBL/GenBank/DDBJ whole genome shotgun (WGS) entry which is preliminary data.</text>
</comment>
<dbReference type="Gene3D" id="3.40.50.12710">
    <property type="match status" value="1"/>
</dbReference>
<comment type="catalytic activity">
    <reaction evidence="6 7">
        <text>L-arginyl-[protein] + 2 S-adenosyl-L-methionine = N(omega),N(omega)'-dimethyl-L-arginyl-[protein] + 2 S-adenosyl-L-homocysteine + 2 H(+)</text>
        <dbReference type="Rhea" id="RHEA:48108"/>
        <dbReference type="Rhea" id="RHEA-COMP:10532"/>
        <dbReference type="Rhea" id="RHEA-COMP:11992"/>
        <dbReference type="ChEBI" id="CHEBI:15378"/>
        <dbReference type="ChEBI" id="CHEBI:29965"/>
        <dbReference type="ChEBI" id="CHEBI:57856"/>
        <dbReference type="ChEBI" id="CHEBI:59789"/>
        <dbReference type="ChEBI" id="CHEBI:88221"/>
        <dbReference type="EC" id="2.1.1.320"/>
    </reaction>
</comment>
<dbReference type="GO" id="GO:0035243">
    <property type="term" value="F:protein-arginine omega-N symmetric methyltransferase activity"/>
    <property type="evidence" value="ECO:0007669"/>
    <property type="project" value="UniProtKB-EC"/>
</dbReference>
<dbReference type="GO" id="GO:0032981">
    <property type="term" value="P:mitochondrial respiratory chain complex I assembly"/>
    <property type="evidence" value="ECO:0007669"/>
    <property type="project" value="TreeGrafter"/>
</dbReference>
<keyword evidence="9" id="KW-1185">Reference proteome</keyword>
<reference evidence="8" key="1">
    <citation type="submission" date="2023-06" db="EMBL/GenBank/DDBJ databases">
        <authorList>
            <person name="Delattre M."/>
        </authorList>
    </citation>
    <scope>NUCLEOTIDE SEQUENCE</scope>
    <source>
        <strain evidence="8">AF72</strain>
    </source>
</reference>